<dbReference type="InterPro" id="IPR054722">
    <property type="entry name" value="PolX-like_BBD"/>
</dbReference>
<dbReference type="InterPro" id="IPR025724">
    <property type="entry name" value="GAG-pre-integrase_dom"/>
</dbReference>
<keyword evidence="2" id="KW-1188">Viral release from host cell</keyword>
<dbReference type="STRING" id="456900.A0A151II00"/>
<evidence type="ECO:0000256" key="8">
    <source>
        <dbReference type="ARBA" id="ARBA00022801"/>
    </source>
</evidence>
<reference evidence="19 20" key="1">
    <citation type="submission" date="2016-03" db="EMBL/GenBank/DDBJ databases">
        <title>Cyphomyrmex costatus WGS genome.</title>
        <authorList>
            <person name="Nygaard S."/>
            <person name="Hu H."/>
            <person name="Boomsma J."/>
            <person name="Zhang G."/>
        </authorList>
    </citation>
    <scope>NUCLEOTIDE SEQUENCE [LARGE SCALE GENOMIC DNA]</scope>
    <source>
        <strain evidence="19">MS0001</strain>
        <tissue evidence="19">Whole body</tissue>
    </source>
</reference>
<keyword evidence="10" id="KW-0460">Magnesium</keyword>
<evidence type="ECO:0000259" key="17">
    <source>
        <dbReference type="PROSITE" id="PS50158"/>
    </source>
</evidence>
<keyword evidence="13" id="KW-0808">Transferase</keyword>
<keyword evidence="8" id="KW-0378">Hydrolase</keyword>
<comment type="function">
    <text evidence="1">The aspartyl protease (PR) mediates the proteolytic cleavages of the Gag and Gag-Pol polyproteins after assembly of the VLP.</text>
</comment>
<keyword evidence="12" id="KW-0695">RNA-directed DNA polymerase</keyword>
<dbReference type="EMBL" id="KQ977592">
    <property type="protein sequence ID" value="KYN01654.1"/>
    <property type="molecule type" value="Genomic_DNA"/>
</dbReference>
<dbReference type="InterPro" id="IPR039537">
    <property type="entry name" value="Retrotran_Ty1/copia-like"/>
</dbReference>
<keyword evidence="13" id="KW-0548">Nucleotidyltransferase</keyword>
<name>A0A151II00_9HYME</name>
<dbReference type="InterPro" id="IPR036875">
    <property type="entry name" value="Znf_CCHC_sf"/>
</dbReference>
<accession>A0A151II00</accession>
<evidence type="ECO:0000259" key="18">
    <source>
        <dbReference type="PROSITE" id="PS50994"/>
    </source>
</evidence>
<evidence type="ECO:0000256" key="14">
    <source>
        <dbReference type="ARBA" id="ARBA00023113"/>
    </source>
</evidence>
<dbReference type="PANTHER" id="PTHR42648">
    <property type="entry name" value="TRANSPOSASE, PUTATIVE-RELATED"/>
    <property type="match status" value="1"/>
</dbReference>
<dbReference type="AlphaFoldDB" id="A0A151II00"/>
<dbReference type="PROSITE" id="PS50158">
    <property type="entry name" value="ZF_CCHC"/>
    <property type="match status" value="1"/>
</dbReference>
<feature type="domain" description="Integrase catalytic" evidence="18">
    <location>
        <begin position="488"/>
        <end position="630"/>
    </location>
</feature>
<dbReference type="PROSITE" id="PS50994">
    <property type="entry name" value="INTEGRASE"/>
    <property type="match status" value="1"/>
</dbReference>
<evidence type="ECO:0000256" key="15">
    <source>
        <dbReference type="ARBA" id="ARBA00023172"/>
    </source>
</evidence>
<dbReference type="GO" id="GO:0006508">
    <property type="term" value="P:proteolysis"/>
    <property type="evidence" value="ECO:0007669"/>
    <property type="project" value="UniProtKB-KW"/>
</dbReference>
<keyword evidence="16" id="KW-0863">Zinc-finger</keyword>
<dbReference type="GO" id="GO:0003887">
    <property type="term" value="F:DNA-directed DNA polymerase activity"/>
    <property type="evidence" value="ECO:0007669"/>
    <property type="project" value="UniProtKB-KW"/>
</dbReference>
<dbReference type="Pfam" id="PF14223">
    <property type="entry name" value="Retrotran_gag_2"/>
    <property type="match status" value="1"/>
</dbReference>
<dbReference type="GO" id="GO:0005524">
    <property type="term" value="F:ATP binding"/>
    <property type="evidence" value="ECO:0007669"/>
    <property type="project" value="UniProtKB-KW"/>
</dbReference>
<dbReference type="GO" id="GO:0004519">
    <property type="term" value="F:endonuclease activity"/>
    <property type="evidence" value="ECO:0007669"/>
    <property type="project" value="UniProtKB-KW"/>
</dbReference>
<organism evidence="19 20">
    <name type="scientific">Cyphomyrmex costatus</name>
    <dbReference type="NCBI Taxonomy" id="456900"/>
    <lineage>
        <taxon>Eukaryota</taxon>
        <taxon>Metazoa</taxon>
        <taxon>Ecdysozoa</taxon>
        <taxon>Arthropoda</taxon>
        <taxon>Hexapoda</taxon>
        <taxon>Insecta</taxon>
        <taxon>Pterygota</taxon>
        <taxon>Neoptera</taxon>
        <taxon>Endopterygota</taxon>
        <taxon>Hymenoptera</taxon>
        <taxon>Apocrita</taxon>
        <taxon>Aculeata</taxon>
        <taxon>Formicoidea</taxon>
        <taxon>Formicidae</taxon>
        <taxon>Myrmicinae</taxon>
        <taxon>Cyphomyrmex</taxon>
    </lineage>
</organism>
<dbReference type="InterPro" id="IPR001878">
    <property type="entry name" value="Znf_CCHC"/>
</dbReference>
<dbReference type="GO" id="GO:0008270">
    <property type="term" value="F:zinc ion binding"/>
    <property type="evidence" value="ECO:0007669"/>
    <property type="project" value="UniProtKB-KW"/>
</dbReference>
<dbReference type="Pfam" id="PF00665">
    <property type="entry name" value="rve"/>
    <property type="match status" value="1"/>
</dbReference>
<dbReference type="GO" id="GO:0003676">
    <property type="term" value="F:nucleic acid binding"/>
    <property type="evidence" value="ECO:0007669"/>
    <property type="project" value="InterPro"/>
</dbReference>
<keyword evidence="9" id="KW-0067">ATP-binding</keyword>
<dbReference type="InterPro" id="IPR012337">
    <property type="entry name" value="RNaseH-like_sf"/>
</dbReference>
<dbReference type="Pfam" id="PF22936">
    <property type="entry name" value="Pol_BBD"/>
    <property type="match status" value="1"/>
</dbReference>
<dbReference type="GO" id="GO:0008233">
    <property type="term" value="F:peptidase activity"/>
    <property type="evidence" value="ECO:0007669"/>
    <property type="project" value="UniProtKB-KW"/>
</dbReference>
<keyword evidence="7" id="KW-0255">Endonuclease</keyword>
<keyword evidence="14" id="KW-0917">Virion maturation</keyword>
<evidence type="ECO:0000256" key="6">
    <source>
        <dbReference type="ARBA" id="ARBA00022741"/>
    </source>
</evidence>
<evidence type="ECO:0000256" key="10">
    <source>
        <dbReference type="ARBA" id="ARBA00022842"/>
    </source>
</evidence>
<evidence type="ECO:0000256" key="7">
    <source>
        <dbReference type="ARBA" id="ARBA00022759"/>
    </source>
</evidence>
<protein>
    <submittedName>
        <fullName evidence="19">Copia protein</fullName>
    </submittedName>
</protein>
<dbReference type="SMART" id="SM00343">
    <property type="entry name" value="ZnF_C2HC"/>
    <property type="match status" value="3"/>
</dbReference>
<evidence type="ECO:0000256" key="2">
    <source>
        <dbReference type="ARBA" id="ARBA00022612"/>
    </source>
</evidence>
<keyword evidence="5" id="KW-0479">Metal-binding</keyword>
<evidence type="ECO:0000313" key="20">
    <source>
        <dbReference type="Proteomes" id="UP000078542"/>
    </source>
</evidence>
<keyword evidence="11" id="KW-0229">DNA integration</keyword>
<dbReference type="PANTHER" id="PTHR42648:SF11">
    <property type="entry name" value="TRANSPOSON TY4-P GAG-POL POLYPROTEIN"/>
    <property type="match status" value="1"/>
</dbReference>
<evidence type="ECO:0000256" key="11">
    <source>
        <dbReference type="ARBA" id="ARBA00022908"/>
    </source>
</evidence>
<keyword evidence="15" id="KW-0233">DNA recombination</keyword>
<evidence type="ECO:0000256" key="16">
    <source>
        <dbReference type="PROSITE-ProRule" id="PRU00047"/>
    </source>
</evidence>
<keyword evidence="4" id="KW-0540">Nuclease</keyword>
<feature type="domain" description="CCHC-type" evidence="17">
    <location>
        <begin position="208"/>
        <end position="224"/>
    </location>
</feature>
<evidence type="ECO:0000256" key="12">
    <source>
        <dbReference type="ARBA" id="ARBA00022918"/>
    </source>
</evidence>
<dbReference type="GO" id="GO:0006310">
    <property type="term" value="P:DNA recombination"/>
    <property type="evidence" value="ECO:0007669"/>
    <property type="project" value="UniProtKB-KW"/>
</dbReference>
<evidence type="ECO:0000313" key="19">
    <source>
        <dbReference type="EMBL" id="KYN01654.1"/>
    </source>
</evidence>
<gene>
    <name evidence="19" type="ORF">ALC62_07551</name>
</gene>
<dbReference type="SUPFAM" id="SSF53098">
    <property type="entry name" value="Ribonuclease H-like"/>
    <property type="match status" value="1"/>
</dbReference>
<evidence type="ECO:0000256" key="5">
    <source>
        <dbReference type="ARBA" id="ARBA00022723"/>
    </source>
</evidence>
<dbReference type="GO" id="GO:0015074">
    <property type="term" value="P:DNA integration"/>
    <property type="evidence" value="ECO:0007669"/>
    <property type="project" value="UniProtKB-KW"/>
</dbReference>
<dbReference type="Pfam" id="PF00098">
    <property type="entry name" value="zf-CCHC"/>
    <property type="match status" value="1"/>
</dbReference>
<dbReference type="GO" id="GO:0003964">
    <property type="term" value="F:RNA-directed DNA polymerase activity"/>
    <property type="evidence" value="ECO:0007669"/>
    <property type="project" value="UniProtKB-KW"/>
</dbReference>
<dbReference type="SUPFAM" id="SSF57756">
    <property type="entry name" value="Retrovirus zinc finger-like domains"/>
    <property type="match status" value="1"/>
</dbReference>
<evidence type="ECO:0000256" key="3">
    <source>
        <dbReference type="ARBA" id="ARBA00022670"/>
    </source>
</evidence>
<dbReference type="Gene3D" id="3.30.420.10">
    <property type="entry name" value="Ribonuclease H-like superfamily/Ribonuclease H"/>
    <property type="match status" value="1"/>
</dbReference>
<dbReference type="InterPro" id="IPR001584">
    <property type="entry name" value="Integrase_cat-core"/>
</dbReference>
<dbReference type="InterPro" id="IPR036397">
    <property type="entry name" value="RNaseH_sf"/>
</dbReference>
<keyword evidence="20" id="KW-1185">Reference proteome</keyword>
<dbReference type="Pfam" id="PF13976">
    <property type="entry name" value="gag_pre-integrs"/>
    <property type="match status" value="1"/>
</dbReference>
<sequence length="630" mass="73087">MDKVPAEDLKQIEKLSEIEDFQVWKFQITIILLANELIDVILEETPEEERNAAWKKKDANAKKVIVITLDKKPLLHVMGCKTAYDMWKKIISIYERDSEQQKCTLLQNFFSFNYEKNVDLSTNIARLRNLATRMNTLEDTCIDDNMLSSKILAILPDEYKHFTSAWESTIKQERTLENLISRLLIEETRNSSKNDQETPVAFKTTEKKCFKCGNTGHISKMCKNKNIKGKKCYICNKEGHFASKKCTKKSKDTNLTCTICKKDNHVDKDCYFRNKDVKKQENRNAAVSFLTGEVSKLLCWVIDSGTTSHMTKSMEEMQIVKKLDSEVGLAKTNTSMKAKARGNLNFQQCELKNVLYTPDLSINLLSVNAITNNGGTVIFNKTEVLVEYNGELIFKGEKSKIGLYEVRFKEDQDKDSGEVSNLIEDKNKVVEEWHKKLGHASIESMKKLLKLSNGMNLKHTDFTQFDKICEVCLKARQTRQPFKEVRRRAQRPLEIIHTDLCGPINPKTWDGKEYFLTFLDDYTHLTIVYLLKSKNEVFEIMKEYVEKVENYWNMKIAKIRCDNGREYANLNIKNWCKKKGIELDFTIPYSPQLNGKAERLNRTLMERARALIFDSKMKKEMWGEAIYSST</sequence>
<keyword evidence="13" id="KW-0239">DNA-directed DNA polymerase</keyword>
<dbReference type="Proteomes" id="UP000078542">
    <property type="component" value="Unassembled WGS sequence"/>
</dbReference>
<keyword evidence="6" id="KW-0547">Nucleotide-binding</keyword>
<dbReference type="Gene3D" id="4.10.60.10">
    <property type="entry name" value="Zinc finger, CCHC-type"/>
    <property type="match status" value="1"/>
</dbReference>
<evidence type="ECO:0000256" key="1">
    <source>
        <dbReference type="ARBA" id="ARBA00002180"/>
    </source>
</evidence>
<evidence type="ECO:0000256" key="13">
    <source>
        <dbReference type="ARBA" id="ARBA00022932"/>
    </source>
</evidence>
<evidence type="ECO:0000256" key="4">
    <source>
        <dbReference type="ARBA" id="ARBA00022722"/>
    </source>
</evidence>
<evidence type="ECO:0000256" key="9">
    <source>
        <dbReference type="ARBA" id="ARBA00022840"/>
    </source>
</evidence>
<proteinExistence type="predicted"/>
<keyword evidence="16" id="KW-0862">Zinc</keyword>
<keyword evidence="3" id="KW-0645">Protease</keyword>